<dbReference type="Proteomes" id="UP001219525">
    <property type="component" value="Unassembled WGS sequence"/>
</dbReference>
<dbReference type="AlphaFoldDB" id="A0AAD6YJP1"/>
<comment type="caution">
    <text evidence="2">The sequence shown here is derived from an EMBL/GenBank/DDBJ whole genome shotgun (WGS) entry which is preliminary data.</text>
</comment>
<evidence type="ECO:0000259" key="1">
    <source>
        <dbReference type="Pfam" id="PF20236"/>
    </source>
</evidence>
<evidence type="ECO:0000313" key="2">
    <source>
        <dbReference type="EMBL" id="KAJ7216077.1"/>
    </source>
</evidence>
<keyword evidence="3" id="KW-1185">Reference proteome</keyword>
<organism evidence="2 3">
    <name type="scientific">Mycena pura</name>
    <dbReference type="NCBI Taxonomy" id="153505"/>
    <lineage>
        <taxon>Eukaryota</taxon>
        <taxon>Fungi</taxon>
        <taxon>Dikarya</taxon>
        <taxon>Basidiomycota</taxon>
        <taxon>Agaricomycotina</taxon>
        <taxon>Agaricomycetes</taxon>
        <taxon>Agaricomycetidae</taxon>
        <taxon>Agaricales</taxon>
        <taxon>Marasmiineae</taxon>
        <taxon>Mycenaceae</taxon>
        <taxon>Mycena</taxon>
    </lineage>
</organism>
<dbReference type="InterPro" id="IPR046528">
    <property type="entry name" value="DUF6593"/>
</dbReference>
<feature type="domain" description="DUF6593" evidence="1">
    <location>
        <begin position="22"/>
        <end position="122"/>
    </location>
</feature>
<dbReference type="EMBL" id="JARJCW010000016">
    <property type="protein sequence ID" value="KAJ7216077.1"/>
    <property type="molecule type" value="Genomic_DNA"/>
</dbReference>
<proteinExistence type="predicted"/>
<evidence type="ECO:0000313" key="3">
    <source>
        <dbReference type="Proteomes" id="UP001219525"/>
    </source>
</evidence>
<protein>
    <recommendedName>
        <fullName evidence="1">DUF6593 domain-containing protein</fullName>
    </recommendedName>
</protein>
<sequence length="182" mass="20542">MSHITGTTPLTFTDKHILDSGVVDPAGMLRYTTGTTRGFVRRKVTNITGANGIVGTIDWREKAFTINGVQRRWDEVMKKLPGGGRRFRDSTYEWNWSSKQYRLEYHNSHKELLATSTASPTTETVRFVPASSVPFHHDGGHAVMYMPPHLEFDQVEEMFILIAILYTDVHRQDMDAAATAAV</sequence>
<name>A0AAD6YJP1_9AGAR</name>
<gene>
    <name evidence="2" type="ORF">GGX14DRAFT_696445</name>
</gene>
<dbReference type="Pfam" id="PF20236">
    <property type="entry name" value="DUF6593"/>
    <property type="match status" value="1"/>
</dbReference>
<accession>A0AAD6YJP1</accession>
<reference evidence="2" key="1">
    <citation type="submission" date="2023-03" db="EMBL/GenBank/DDBJ databases">
        <title>Massive genome expansion in bonnet fungi (Mycena s.s.) driven by repeated elements and novel gene families across ecological guilds.</title>
        <authorList>
            <consortium name="Lawrence Berkeley National Laboratory"/>
            <person name="Harder C.B."/>
            <person name="Miyauchi S."/>
            <person name="Viragh M."/>
            <person name="Kuo A."/>
            <person name="Thoen E."/>
            <person name="Andreopoulos B."/>
            <person name="Lu D."/>
            <person name="Skrede I."/>
            <person name="Drula E."/>
            <person name="Henrissat B."/>
            <person name="Morin E."/>
            <person name="Kohler A."/>
            <person name="Barry K."/>
            <person name="LaButti K."/>
            <person name="Morin E."/>
            <person name="Salamov A."/>
            <person name="Lipzen A."/>
            <person name="Mereny Z."/>
            <person name="Hegedus B."/>
            <person name="Baldrian P."/>
            <person name="Stursova M."/>
            <person name="Weitz H."/>
            <person name="Taylor A."/>
            <person name="Grigoriev I.V."/>
            <person name="Nagy L.G."/>
            <person name="Martin F."/>
            <person name="Kauserud H."/>
        </authorList>
    </citation>
    <scope>NUCLEOTIDE SEQUENCE</scope>
    <source>
        <strain evidence="2">9144</strain>
    </source>
</reference>